<dbReference type="Proteomes" id="UP000003947">
    <property type="component" value="Unassembled WGS sequence"/>
</dbReference>
<evidence type="ECO:0000313" key="5">
    <source>
        <dbReference type="Proteomes" id="UP000003947"/>
    </source>
</evidence>
<dbReference type="GO" id="GO:0006508">
    <property type="term" value="P:proteolysis"/>
    <property type="evidence" value="ECO:0007669"/>
    <property type="project" value="UniProtKB-UniRule"/>
</dbReference>
<dbReference type="PATRIC" id="fig|864069.3.peg.5790"/>
<comment type="catalytic activity">
    <reaction evidence="1">
        <text>Release of a C-terminal amino acid with broad specificity, except for -Pro.</text>
        <dbReference type="EC" id="3.4.17.19"/>
    </reaction>
</comment>
<comment type="cofactor">
    <cofactor evidence="2">
        <name>Zn(2+)</name>
        <dbReference type="ChEBI" id="CHEBI:29105"/>
    </cofactor>
    <text evidence="2">Binds 1 zinc ion per subunit.</text>
</comment>
<evidence type="ECO:0000256" key="2">
    <source>
        <dbReference type="PIRSR" id="PIRSR006615-1"/>
    </source>
</evidence>
<keyword evidence="5" id="KW-1185">Reference proteome</keyword>
<name>I4YL24_9HYPH</name>
<evidence type="ECO:0000256" key="3">
    <source>
        <dbReference type="PIRSR" id="PIRSR006615-2"/>
    </source>
</evidence>
<sequence>MNTMTHKASLVALQERIAAVNDVLNATSVLTWDSRTMMPAGGAETRGHQIATLTRLARDLLLAPETEKALEAAERAVEGLGEDSAERRMVRQTRHAVDHHKRVPASLIQERAALRTVAQAAWIEGRSKSDFSIFSPHLAKTVELSRAYADCIGWSEHPYDAMVSIYEPGETAASLKSLFGELRARLLPILDVARSRPQPRSDFLFRDYPEEGQRAFGLSLAEKLGYDFKRGRLDTTVHPFEVSFTRNDVRITTRYNRNYLPASMFGTAHEVGHGLYEQGVDPAYTRTTLATDLVGLYAVGGTSFGAHESQSRLWENHIVRSRTFWQLHFPELQRHFPDQLGDVSAGEFYRAVTRVEPGFIRVEADELTYDFHIMLRADIECALMDGSLPVADLPDAWNAAIKRDLDLVVPNDAKGVLQDVHWSTGYIGSFPTYTVGNVMGAQMMDSLRRQKPSLDAAIQAGEYSALAEELRTRIWQHGRRFQRDELLRRETGRGLDPAPYLAYLWDKYAA</sequence>
<dbReference type="CDD" id="cd06460">
    <property type="entry name" value="M32_Taq"/>
    <property type="match status" value="1"/>
</dbReference>
<keyword evidence="2" id="KW-0862">Zinc</keyword>
<dbReference type="PANTHER" id="PTHR34217">
    <property type="entry name" value="METAL-DEPENDENT CARBOXYPEPTIDASE"/>
    <property type="match status" value="1"/>
</dbReference>
<keyword evidence="1" id="KW-0645">Protease</keyword>
<proteinExistence type="inferred from homology"/>
<keyword evidence="1 2" id="KW-0479">Metal-binding</keyword>
<dbReference type="eggNOG" id="COG2317">
    <property type="taxonomic scope" value="Bacteria"/>
</dbReference>
<feature type="binding site" evidence="2">
    <location>
        <position position="269"/>
    </location>
    <ligand>
        <name>Zn(2+)</name>
        <dbReference type="ChEBI" id="CHEBI:29105"/>
        <note>catalytic</note>
    </ligand>
</feature>
<comment type="function">
    <text evidence="1">Broad specificity carboxypetidase that releases amino acids sequentially from the C-terminus, including neutral, aromatic, polar and basic residues.</text>
</comment>
<dbReference type="Pfam" id="PF02074">
    <property type="entry name" value="Peptidase_M32"/>
    <property type="match status" value="1"/>
</dbReference>
<protein>
    <recommendedName>
        <fullName evidence="1">Metal-dependent carboxypeptidase</fullName>
        <ecNumber evidence="1">3.4.17.19</ecNumber>
    </recommendedName>
</protein>
<dbReference type="Gene3D" id="1.10.1370.30">
    <property type="match status" value="1"/>
</dbReference>
<organism evidence="4 5">
    <name type="scientific">Microvirga lotononidis</name>
    <dbReference type="NCBI Taxonomy" id="864069"/>
    <lineage>
        <taxon>Bacteria</taxon>
        <taxon>Pseudomonadati</taxon>
        <taxon>Pseudomonadota</taxon>
        <taxon>Alphaproteobacteria</taxon>
        <taxon>Hyphomicrobiales</taxon>
        <taxon>Methylobacteriaceae</taxon>
        <taxon>Microvirga</taxon>
    </lineage>
</organism>
<comment type="similarity">
    <text evidence="1">Belongs to the peptidase M32 family.</text>
</comment>
<dbReference type="GO" id="GO:0004181">
    <property type="term" value="F:metallocarboxypeptidase activity"/>
    <property type="evidence" value="ECO:0007669"/>
    <property type="project" value="UniProtKB-UniRule"/>
</dbReference>
<dbReference type="EMBL" id="JH660647">
    <property type="protein sequence ID" value="EIM24666.1"/>
    <property type="molecule type" value="Genomic_DNA"/>
</dbReference>
<feature type="binding site" evidence="2">
    <location>
        <position position="273"/>
    </location>
    <ligand>
        <name>Zn(2+)</name>
        <dbReference type="ChEBI" id="CHEBI:29105"/>
        <note>catalytic</note>
    </ligand>
</feature>
<dbReference type="InterPro" id="IPR001333">
    <property type="entry name" value="Peptidase_M32_Taq"/>
</dbReference>
<dbReference type="PANTHER" id="PTHR34217:SF1">
    <property type="entry name" value="CARBOXYPEPTIDASE 1"/>
    <property type="match status" value="1"/>
</dbReference>
<dbReference type="HOGENOM" id="CLU_032916_1_1_5"/>
<dbReference type="PROSITE" id="PS52034">
    <property type="entry name" value="PEPTIDASE_M32"/>
    <property type="match status" value="1"/>
</dbReference>
<feature type="active site" description="Proton donor/acceptor" evidence="3">
    <location>
        <position position="270"/>
    </location>
</feature>
<dbReference type="PRINTS" id="PR00998">
    <property type="entry name" value="CRBOXYPTASET"/>
</dbReference>
<keyword evidence="1" id="KW-0378">Hydrolase</keyword>
<dbReference type="SUPFAM" id="SSF55486">
    <property type="entry name" value="Metalloproteases ('zincins'), catalytic domain"/>
    <property type="match status" value="1"/>
</dbReference>
<dbReference type="STRING" id="864069.MicloDRAFT_00053810"/>
<keyword evidence="1 4" id="KW-0121">Carboxypeptidase</keyword>
<dbReference type="GO" id="GO:0046872">
    <property type="term" value="F:metal ion binding"/>
    <property type="evidence" value="ECO:0007669"/>
    <property type="project" value="UniProtKB-KW"/>
</dbReference>
<gene>
    <name evidence="4" type="ORF">MicloDRAFT_00053810</name>
</gene>
<dbReference type="EC" id="3.4.17.19" evidence="1"/>
<dbReference type="AlphaFoldDB" id="I4YL24"/>
<feature type="binding site" evidence="2">
    <location>
        <position position="308"/>
    </location>
    <ligand>
        <name>Zn(2+)</name>
        <dbReference type="ChEBI" id="CHEBI:29105"/>
        <note>catalytic</note>
    </ligand>
</feature>
<dbReference type="PIRSF" id="PIRSF006615">
    <property type="entry name" value="Zn_crbxpep_Taq"/>
    <property type="match status" value="1"/>
</dbReference>
<keyword evidence="1" id="KW-0482">Metalloprotease</keyword>
<evidence type="ECO:0000313" key="4">
    <source>
        <dbReference type="EMBL" id="EIM24666.1"/>
    </source>
</evidence>
<evidence type="ECO:0000256" key="1">
    <source>
        <dbReference type="PIRNR" id="PIRNR006615"/>
    </source>
</evidence>
<accession>I4YL24</accession>
<reference evidence="4 5" key="1">
    <citation type="submission" date="2012-02" db="EMBL/GenBank/DDBJ databases">
        <title>Improved High-Quality Draft sequence of Microvirga sp. WSM3557.</title>
        <authorList>
            <consortium name="US DOE Joint Genome Institute"/>
            <person name="Lucas S."/>
            <person name="Han J."/>
            <person name="Lapidus A."/>
            <person name="Cheng J.-F."/>
            <person name="Goodwin L."/>
            <person name="Pitluck S."/>
            <person name="Peters L."/>
            <person name="Zhang X."/>
            <person name="Detter J.C."/>
            <person name="Han C."/>
            <person name="Tapia R."/>
            <person name="Land M."/>
            <person name="Hauser L."/>
            <person name="Kyrpides N."/>
            <person name="Ivanova N."/>
            <person name="Pagani I."/>
            <person name="Brau L."/>
            <person name="Yates R."/>
            <person name="O'Hara G."/>
            <person name="Rui T."/>
            <person name="Howieson J."/>
            <person name="Reeve W."/>
            <person name="Woyke T."/>
        </authorList>
    </citation>
    <scope>NUCLEOTIDE SEQUENCE [LARGE SCALE GENOMIC DNA]</scope>
    <source>
        <strain evidence="4 5">WSM3557</strain>
    </source>
</reference>